<evidence type="ECO:0000313" key="2">
    <source>
        <dbReference type="EMBL" id="KAK9100952.1"/>
    </source>
</evidence>
<reference evidence="2 3" key="1">
    <citation type="submission" date="2024-01" db="EMBL/GenBank/DDBJ databases">
        <title>Genome assemblies of Stephania.</title>
        <authorList>
            <person name="Yang L."/>
        </authorList>
    </citation>
    <scope>NUCLEOTIDE SEQUENCE [LARGE SCALE GENOMIC DNA]</scope>
    <source>
        <strain evidence="2">JXDWG</strain>
        <tissue evidence="2">Leaf</tissue>
    </source>
</reference>
<evidence type="ECO:0000313" key="3">
    <source>
        <dbReference type="Proteomes" id="UP001419268"/>
    </source>
</evidence>
<feature type="compositionally biased region" description="Basic and acidic residues" evidence="1">
    <location>
        <begin position="1"/>
        <end position="15"/>
    </location>
</feature>
<name>A0AAP0F1X1_9MAGN</name>
<dbReference type="EMBL" id="JBBNAG010000010">
    <property type="protein sequence ID" value="KAK9100952.1"/>
    <property type="molecule type" value="Genomic_DNA"/>
</dbReference>
<proteinExistence type="predicted"/>
<protein>
    <submittedName>
        <fullName evidence="2">Uncharacterized protein</fullName>
    </submittedName>
</protein>
<comment type="caution">
    <text evidence="2">The sequence shown here is derived from an EMBL/GenBank/DDBJ whole genome shotgun (WGS) entry which is preliminary data.</text>
</comment>
<dbReference type="Proteomes" id="UP001419268">
    <property type="component" value="Unassembled WGS sequence"/>
</dbReference>
<feature type="region of interest" description="Disordered" evidence="1">
    <location>
        <begin position="1"/>
        <end position="82"/>
    </location>
</feature>
<evidence type="ECO:0000256" key="1">
    <source>
        <dbReference type="SAM" id="MobiDB-lite"/>
    </source>
</evidence>
<keyword evidence="3" id="KW-1185">Reference proteome</keyword>
<gene>
    <name evidence="2" type="ORF">Scep_024382</name>
</gene>
<organism evidence="2 3">
    <name type="scientific">Stephania cephalantha</name>
    <dbReference type="NCBI Taxonomy" id="152367"/>
    <lineage>
        <taxon>Eukaryota</taxon>
        <taxon>Viridiplantae</taxon>
        <taxon>Streptophyta</taxon>
        <taxon>Embryophyta</taxon>
        <taxon>Tracheophyta</taxon>
        <taxon>Spermatophyta</taxon>
        <taxon>Magnoliopsida</taxon>
        <taxon>Ranunculales</taxon>
        <taxon>Menispermaceae</taxon>
        <taxon>Menispermoideae</taxon>
        <taxon>Cissampelideae</taxon>
        <taxon>Stephania</taxon>
    </lineage>
</organism>
<accession>A0AAP0F1X1</accession>
<feature type="compositionally biased region" description="Basic and acidic residues" evidence="1">
    <location>
        <begin position="53"/>
        <end position="63"/>
    </location>
</feature>
<sequence length="107" mass="11971">MTRPTPREPAHDRAEKRRRRRERETGRSMRSKVQVSRRRGPCGGGRSGGTLAKAEERMRRGSERGVGLGGGEEGVEEEEGSTVEIWSWRAGRLGRGIGGNLEERSER</sequence>
<dbReference type="AlphaFoldDB" id="A0AAP0F1X1"/>